<dbReference type="Pfam" id="PF04129">
    <property type="entry name" value="Vps52_CC"/>
    <property type="match status" value="1"/>
</dbReference>
<evidence type="ECO:0000313" key="10">
    <source>
        <dbReference type="Proteomes" id="UP000220797"/>
    </source>
</evidence>
<dbReference type="GeneID" id="39730885"/>
<feature type="domain" description="Vps52 coiled-coil" evidence="7">
    <location>
        <begin position="100"/>
        <end position="267"/>
    </location>
</feature>
<sequence length="1048" mass="124820">MEYERVSSLIEKFKNDKYILKAYNKIYDYNNCKIYRSVKIEDIENEKYNKETKYSILKSMPIQKEDICDDEEDKLKNIIEIINQTLYIYTNETLDKFSENSKELVDIYNHIDNCNNICLDIDEILNKHKSDIKFISDNINNIQELTENMNDKLNNRKLTLELLNTYIKIILITPKLIYDICNGEINENFIKNINILTKKIENCKHCLYDSYPSIKFSYIELEKLKNKAVDRIYIFFLYKINDIKNKKINIHLIQQNLIKFHELNTFLYNNNRNVYNYLIKEYIAVINRTYHNLFKNYIGDLEKKKIEFVNIFTIGFLSYYKNDNNVTLLSAKNKMMNILGFNINNHNNKNDKKENIFLLNNREKILSGLDKNYNVNSEKSDLPVIFTTDNSQYYFEEIYKSINKLFLDTGTAEYLFISKFFKNYENHDFLFIEIYSKTITLCFDFIYYYMNDTFDFISLFCIYMINLQNGYIIRNRHIFSLYEFIDKIQNLIWKRIHFIIDQNIKSLNYKNNNMNDLAKNSNKNTIYNLIYSNNINNENKNYNNTSVNFDTSNNSPSNVRLNNDIEEKEKNNMQNFHEVNETIKNNFTNSLNDIEKNQINNSSTFIKTQTHCITKRFSDFYCSFVILSDLCFKYEKYYIEIYCEKKDDFNKISKDNENVLNLKKKKKKNVHKIFLNIHENISNKNENSSHCESQINEAKDEKKYNEKEGNEKIDDNIGKRDMTNLRKNKFIENCLNNDNNTNGINDGIPVVNYSKDNIDKLSTPKHSKPDDLIDNNNVKIECNPKISDISNNNSKKSITENTINDVLIKKSNEFKNNSFFLKEIDNKTSEVTNCEYHKNKIDIVSKYKNLRNFVLKLEESIVDTLLNLSKEFSLIKDKLLFLINNYYHIISVLKEHEINEEKIIKFEKLLEKEISVYVDHQLNEYIKDIIQFVNKHEKIVSNLKENENDIISYIDIKTLESIAVNFSKEWRNLLKEIKKNVIHSFTNFDNSLNILKLLSTQILLYYTRYHQLIKKAFSNSQIPIYIHNLPSVDIVLTQIKKNSKSFDS</sequence>
<dbReference type="GO" id="GO:0042147">
    <property type="term" value="P:retrograde transport, endosome to Golgi"/>
    <property type="evidence" value="ECO:0007669"/>
    <property type="project" value="TreeGrafter"/>
</dbReference>
<dbReference type="Pfam" id="PF20655">
    <property type="entry name" value="Vps52_C"/>
    <property type="match status" value="2"/>
</dbReference>
<comment type="caution">
    <text evidence="9">The sequence shown here is derived from an EMBL/GenBank/DDBJ whole genome shotgun (WGS) entry which is preliminary data.</text>
</comment>
<dbReference type="GO" id="GO:0032456">
    <property type="term" value="P:endocytic recycling"/>
    <property type="evidence" value="ECO:0007669"/>
    <property type="project" value="TreeGrafter"/>
</dbReference>
<feature type="compositionally biased region" description="Basic and acidic residues" evidence="6">
    <location>
        <begin position="697"/>
        <end position="716"/>
    </location>
</feature>
<dbReference type="EMBL" id="CVMV01000032">
    <property type="protein sequence ID" value="CRG94960.1"/>
    <property type="molecule type" value="Genomic_DNA"/>
</dbReference>
<feature type="compositionally biased region" description="Polar residues" evidence="6">
    <location>
        <begin position="685"/>
        <end position="696"/>
    </location>
</feature>
<evidence type="ECO:0000259" key="8">
    <source>
        <dbReference type="Pfam" id="PF20655"/>
    </source>
</evidence>
<evidence type="ECO:0000256" key="5">
    <source>
        <dbReference type="ARBA" id="ARBA00023034"/>
    </source>
</evidence>
<evidence type="ECO:0000256" key="3">
    <source>
        <dbReference type="ARBA" id="ARBA00022448"/>
    </source>
</evidence>
<dbReference type="VEuPathDB" id="PlasmoDB:PGAL8A_00235700"/>
<dbReference type="InterPro" id="IPR048319">
    <property type="entry name" value="Vps52_CC"/>
</dbReference>
<dbReference type="PANTHER" id="PTHR14190:SF7">
    <property type="entry name" value="VACUOLAR PROTEIN SORTING-ASSOCIATED PROTEIN 52 HOMOLOG"/>
    <property type="match status" value="1"/>
</dbReference>
<dbReference type="PANTHER" id="PTHR14190">
    <property type="entry name" value="SUPPRESSOR OF ACTIN MUTATIONS 2/VACUOLAR PROTEIN SORTING 52"/>
    <property type="match status" value="1"/>
</dbReference>
<dbReference type="OMA" id="LINNYYH"/>
<dbReference type="AlphaFoldDB" id="A0A1J1GUH1"/>
<comment type="subcellular location">
    <subcellularLocation>
        <location evidence="1">Golgi apparatus</location>
        <location evidence="1">trans-Golgi network</location>
    </subcellularLocation>
</comment>
<keyword evidence="10" id="KW-1185">Reference proteome</keyword>
<dbReference type="GO" id="GO:0000938">
    <property type="term" value="C:GARP complex"/>
    <property type="evidence" value="ECO:0007669"/>
    <property type="project" value="TreeGrafter"/>
</dbReference>
<dbReference type="OrthoDB" id="19482at2759"/>
<evidence type="ECO:0000259" key="7">
    <source>
        <dbReference type="Pfam" id="PF04129"/>
    </source>
</evidence>
<accession>A0A1J1GUH1</accession>
<evidence type="ECO:0000256" key="6">
    <source>
        <dbReference type="SAM" id="MobiDB-lite"/>
    </source>
</evidence>
<protein>
    <submittedName>
        <fullName evidence="9">Vacuolar protein sorting-associated protein 52, putative</fullName>
    </submittedName>
</protein>
<dbReference type="RefSeq" id="XP_028527773.1">
    <property type="nucleotide sequence ID" value="XM_028671084.1"/>
</dbReference>
<keyword evidence="5" id="KW-0333">Golgi apparatus</keyword>
<name>A0A1J1GUH1_PLAGA</name>
<comment type="similarity">
    <text evidence="2">Belongs to the VPS52 family.</text>
</comment>
<evidence type="ECO:0000313" key="9">
    <source>
        <dbReference type="EMBL" id="CRG94960.1"/>
    </source>
</evidence>
<organism evidence="9 10">
    <name type="scientific">Plasmodium gallinaceum</name>
    <dbReference type="NCBI Taxonomy" id="5849"/>
    <lineage>
        <taxon>Eukaryota</taxon>
        <taxon>Sar</taxon>
        <taxon>Alveolata</taxon>
        <taxon>Apicomplexa</taxon>
        <taxon>Aconoidasida</taxon>
        <taxon>Haemosporida</taxon>
        <taxon>Plasmodiidae</taxon>
        <taxon>Plasmodium</taxon>
        <taxon>Plasmodium (Haemamoeba)</taxon>
    </lineage>
</organism>
<keyword evidence="4" id="KW-0653">Protein transport</keyword>
<dbReference type="Proteomes" id="UP000220797">
    <property type="component" value="Unassembled WGS sequence"/>
</dbReference>
<dbReference type="InterPro" id="IPR007258">
    <property type="entry name" value="Vps52"/>
</dbReference>
<evidence type="ECO:0000256" key="4">
    <source>
        <dbReference type="ARBA" id="ARBA00022927"/>
    </source>
</evidence>
<dbReference type="InterPro" id="IPR048361">
    <property type="entry name" value="Vps52_C"/>
</dbReference>
<dbReference type="GO" id="GO:0019905">
    <property type="term" value="F:syntaxin binding"/>
    <property type="evidence" value="ECO:0007669"/>
    <property type="project" value="TreeGrafter"/>
</dbReference>
<proteinExistence type="inferred from homology"/>
<dbReference type="GO" id="GO:0015031">
    <property type="term" value="P:protein transport"/>
    <property type="evidence" value="ECO:0007669"/>
    <property type="project" value="UniProtKB-KW"/>
</dbReference>
<gene>
    <name evidence="9" type="primary">VPS52</name>
    <name evidence="9" type="ORF">PGAL8A_00235700</name>
</gene>
<feature type="region of interest" description="Disordered" evidence="6">
    <location>
        <begin position="685"/>
        <end position="716"/>
    </location>
</feature>
<dbReference type="GO" id="GO:0006896">
    <property type="term" value="P:Golgi to vacuole transport"/>
    <property type="evidence" value="ECO:0007669"/>
    <property type="project" value="TreeGrafter"/>
</dbReference>
<evidence type="ECO:0000256" key="2">
    <source>
        <dbReference type="ARBA" id="ARBA00008180"/>
    </source>
</evidence>
<feature type="domain" description="Vps52 C-terminal" evidence="8">
    <location>
        <begin position="847"/>
        <end position="912"/>
    </location>
</feature>
<reference evidence="9" key="1">
    <citation type="submission" date="2015-04" db="EMBL/GenBank/DDBJ databases">
        <authorList>
            <consortium name="Pathogen Informatics"/>
        </authorList>
    </citation>
    <scope>NUCLEOTIDE SEQUENCE [LARGE SCALE GENOMIC DNA]</scope>
    <source>
        <strain evidence="9">8A</strain>
    </source>
</reference>
<feature type="domain" description="Vps52 C-terminal" evidence="8">
    <location>
        <begin position="324"/>
        <end position="521"/>
    </location>
</feature>
<evidence type="ECO:0000256" key="1">
    <source>
        <dbReference type="ARBA" id="ARBA00004601"/>
    </source>
</evidence>
<dbReference type="GO" id="GO:0005829">
    <property type="term" value="C:cytosol"/>
    <property type="evidence" value="ECO:0007669"/>
    <property type="project" value="GOC"/>
</dbReference>
<keyword evidence="3" id="KW-0813">Transport</keyword>